<dbReference type="OMA" id="GHICENI"/>
<organism evidence="1">
    <name type="scientific">Dendroctonus ponderosae</name>
    <name type="common">Mountain pine beetle</name>
    <dbReference type="NCBI Taxonomy" id="77166"/>
    <lineage>
        <taxon>Eukaryota</taxon>
        <taxon>Metazoa</taxon>
        <taxon>Ecdysozoa</taxon>
        <taxon>Arthropoda</taxon>
        <taxon>Hexapoda</taxon>
        <taxon>Insecta</taxon>
        <taxon>Pterygota</taxon>
        <taxon>Neoptera</taxon>
        <taxon>Endopterygota</taxon>
        <taxon>Coleoptera</taxon>
        <taxon>Polyphaga</taxon>
        <taxon>Cucujiformia</taxon>
        <taxon>Curculionidae</taxon>
        <taxon>Scolytinae</taxon>
        <taxon>Dendroctonus</taxon>
    </lineage>
</organism>
<dbReference type="HOGENOM" id="CLU_1092240_0_0_1"/>
<reference evidence="1" key="1">
    <citation type="journal article" date="2013" name="Genome Biol.">
        <title>Draft genome of the mountain pine beetle, Dendroctonus ponderosae Hopkins, a major forest pest.</title>
        <authorList>
            <person name="Keeling C.I."/>
            <person name="Yuen M.M."/>
            <person name="Liao N.Y."/>
            <person name="Docking T.R."/>
            <person name="Chan S.K."/>
            <person name="Taylor G.A."/>
            <person name="Palmquist D.L."/>
            <person name="Jackman S.D."/>
            <person name="Nguyen A."/>
            <person name="Li M."/>
            <person name="Henderson H."/>
            <person name="Janes J.K."/>
            <person name="Zhao Y."/>
            <person name="Pandoh P."/>
            <person name="Moore R."/>
            <person name="Sperling F.A."/>
            <person name="Huber D.P."/>
            <person name="Birol I."/>
            <person name="Jones S.J."/>
            <person name="Bohlmann J."/>
        </authorList>
    </citation>
    <scope>NUCLEOTIDE SEQUENCE</scope>
</reference>
<dbReference type="AlphaFoldDB" id="N6TX93"/>
<dbReference type="EMBL" id="KB741090">
    <property type="protein sequence ID" value="ENN73935.1"/>
    <property type="molecule type" value="Genomic_DNA"/>
</dbReference>
<feature type="non-terminal residue" evidence="1">
    <location>
        <position position="255"/>
    </location>
</feature>
<gene>
    <name evidence="1" type="ORF">YQE_09467</name>
</gene>
<sequence>YFGSVYQGSSIYQGNLSESFNFSLITEEHVKQSIHKLKPRKATGSDSVPGYILKGCSDVFLRPLSHLFNLSLKIDAFPDRLKESIITLIFKTGNVGEVQNYRPVSILNSLAKIFETILYNDIMESFGNLFAPEQRGFLPGENLNAVANWFKDNGMFLNEEKSGVLSFTRKLSFIDGHYHVNKRALVRKTTCRFLGVHLQASLKFGEHYTNITNKSCKILGFVIKNSEHFHIDTTIRLYNALVRPHLEYASVIWAS</sequence>
<name>N6TX93_DENPD</name>
<protein>
    <submittedName>
        <fullName evidence="1">Uncharacterized protein</fullName>
    </submittedName>
</protein>
<accession>N6TX93</accession>
<dbReference type="PANTHER" id="PTHR47510:SF3">
    <property type="entry name" value="ENDO_EXONUCLEASE_PHOSPHATASE DOMAIN-CONTAINING PROTEIN"/>
    <property type="match status" value="1"/>
</dbReference>
<evidence type="ECO:0000313" key="1">
    <source>
        <dbReference type="EMBL" id="ENN73935.1"/>
    </source>
</evidence>
<feature type="non-terminal residue" evidence="1">
    <location>
        <position position="1"/>
    </location>
</feature>
<dbReference type="PANTHER" id="PTHR47510">
    <property type="entry name" value="REVERSE TRANSCRIPTASE DOMAIN-CONTAINING PROTEIN"/>
    <property type="match status" value="1"/>
</dbReference>
<proteinExistence type="predicted"/>